<dbReference type="GO" id="GO:0043565">
    <property type="term" value="F:sequence-specific DNA binding"/>
    <property type="evidence" value="ECO:0007669"/>
    <property type="project" value="InterPro"/>
</dbReference>
<dbReference type="eggNOG" id="COG2207">
    <property type="taxonomic scope" value="Bacteria"/>
</dbReference>
<evidence type="ECO:0000256" key="2">
    <source>
        <dbReference type="ARBA" id="ARBA00023125"/>
    </source>
</evidence>
<dbReference type="InterPro" id="IPR018062">
    <property type="entry name" value="HTH_AraC-typ_CS"/>
</dbReference>
<dbReference type="InterPro" id="IPR018060">
    <property type="entry name" value="HTH_AraC"/>
</dbReference>
<dbReference type="Pfam" id="PF12833">
    <property type="entry name" value="HTH_18"/>
    <property type="match status" value="1"/>
</dbReference>
<protein>
    <submittedName>
        <fullName evidence="5">Transcriptional regulator, AraC family</fullName>
    </submittedName>
</protein>
<dbReference type="SUPFAM" id="SSF46689">
    <property type="entry name" value="Homeodomain-like"/>
    <property type="match status" value="2"/>
</dbReference>
<keyword evidence="1" id="KW-0805">Transcription regulation</keyword>
<accession>C6C8P7</accession>
<proteinExistence type="predicted"/>
<sequence length="331" mass="37435">MINLSSPAPSARRFSIEDFLDFGERYGIDYRFPAVGASGERHCEKQTVVQGDVEEMVLPSGICLTNSSIEVLQPYDTTSLLSSPLYTLVVLEGRVNIRLNTQEFVVCSGMAFSTRLGEQWVMKASHRIERSLRTLSLGIHPERVEPTRAVSSLLQRWEHIQAPAFVWPVPDYLLMGLQHILYQPMAALPRQLMLEGALLQLLGGVFCRVDELPGCQVTRAVSSSSERCRLENIRQRLRQSPEKPYTLPALAQDAAMSVTSFRNKFRQQYGISVFDYLRECRLSLAHRYLALGYPVQQAAWLSGYQHATNFATAFRRRYGIAPSEVRFSIQG</sequence>
<evidence type="ECO:0000256" key="1">
    <source>
        <dbReference type="ARBA" id="ARBA00023015"/>
    </source>
</evidence>
<dbReference type="RefSeq" id="WP_012764087.1">
    <property type="nucleotide sequence ID" value="NC_012880.1"/>
</dbReference>
<name>C6C8P7_MUSP7</name>
<evidence type="ECO:0000256" key="3">
    <source>
        <dbReference type="ARBA" id="ARBA00023163"/>
    </source>
</evidence>
<dbReference type="InterPro" id="IPR009057">
    <property type="entry name" value="Homeodomain-like_sf"/>
</dbReference>
<reference evidence="5" key="1">
    <citation type="submission" date="2009-06" db="EMBL/GenBank/DDBJ databases">
        <title>Complete sequence of Dickeya dadantii Ech703.</title>
        <authorList>
            <consortium name="US DOE Joint Genome Institute"/>
            <person name="Lucas S."/>
            <person name="Copeland A."/>
            <person name="Lapidus A."/>
            <person name="Glavina del Rio T."/>
            <person name="Dalin E."/>
            <person name="Tice H."/>
            <person name="Bruce D."/>
            <person name="Goodwin L."/>
            <person name="Pitluck S."/>
            <person name="Chertkov O."/>
            <person name="Brettin T."/>
            <person name="Detter J.C."/>
            <person name="Han C."/>
            <person name="Larimer F."/>
            <person name="Land M."/>
            <person name="Hauser L."/>
            <person name="Kyrpides N."/>
            <person name="Mikhailova N."/>
            <person name="Balakrishnan V."/>
            <person name="Glasner J."/>
            <person name="Perna N.T."/>
        </authorList>
    </citation>
    <scope>NUCLEOTIDE SEQUENCE [LARGE SCALE GENOMIC DNA]</scope>
    <source>
        <strain evidence="5">Ech703</strain>
    </source>
</reference>
<dbReference type="Proteomes" id="UP000002734">
    <property type="component" value="Chromosome"/>
</dbReference>
<dbReference type="PROSITE" id="PS01124">
    <property type="entry name" value="HTH_ARAC_FAMILY_2"/>
    <property type="match status" value="1"/>
</dbReference>
<gene>
    <name evidence="5" type="ordered locus">Dd703_0457</name>
</gene>
<keyword evidence="6" id="KW-1185">Reference proteome</keyword>
<evidence type="ECO:0000313" key="6">
    <source>
        <dbReference type="Proteomes" id="UP000002734"/>
    </source>
</evidence>
<keyword evidence="2" id="KW-0238">DNA-binding</keyword>
<dbReference type="PROSITE" id="PS00041">
    <property type="entry name" value="HTH_ARAC_FAMILY_1"/>
    <property type="match status" value="1"/>
</dbReference>
<dbReference type="EMBL" id="CP001654">
    <property type="protein sequence ID" value="ACS84268.1"/>
    <property type="molecule type" value="Genomic_DNA"/>
</dbReference>
<dbReference type="AlphaFoldDB" id="C6C8P7"/>
<dbReference type="HOGENOM" id="CLU_052345_1_0_6"/>
<dbReference type="InterPro" id="IPR053142">
    <property type="entry name" value="PchR_regulatory_protein"/>
</dbReference>
<dbReference type="SMART" id="SM00342">
    <property type="entry name" value="HTH_ARAC"/>
    <property type="match status" value="1"/>
</dbReference>
<dbReference type="Gene3D" id="1.10.10.60">
    <property type="entry name" value="Homeodomain-like"/>
    <property type="match status" value="1"/>
</dbReference>
<dbReference type="KEGG" id="dda:Dd703_0457"/>
<dbReference type="PANTHER" id="PTHR47893">
    <property type="entry name" value="REGULATORY PROTEIN PCHR"/>
    <property type="match status" value="1"/>
</dbReference>
<dbReference type="GO" id="GO:0003700">
    <property type="term" value="F:DNA-binding transcription factor activity"/>
    <property type="evidence" value="ECO:0007669"/>
    <property type="project" value="InterPro"/>
</dbReference>
<evidence type="ECO:0000313" key="5">
    <source>
        <dbReference type="EMBL" id="ACS84268.1"/>
    </source>
</evidence>
<dbReference type="PANTHER" id="PTHR47893:SF1">
    <property type="entry name" value="REGULATORY PROTEIN PCHR"/>
    <property type="match status" value="1"/>
</dbReference>
<dbReference type="STRING" id="579405.Dd703_0457"/>
<organism evidence="5 6">
    <name type="scientific">Musicola paradisiaca (strain Ech703)</name>
    <name type="common">Dickeya paradisiaca</name>
    <name type="synonym">Dickeya dadantii</name>
    <dbReference type="NCBI Taxonomy" id="579405"/>
    <lineage>
        <taxon>Bacteria</taxon>
        <taxon>Pseudomonadati</taxon>
        <taxon>Pseudomonadota</taxon>
        <taxon>Gammaproteobacteria</taxon>
        <taxon>Enterobacterales</taxon>
        <taxon>Pectobacteriaceae</taxon>
        <taxon>Musicola</taxon>
    </lineage>
</organism>
<feature type="domain" description="HTH araC/xylS-type" evidence="4">
    <location>
        <begin position="231"/>
        <end position="328"/>
    </location>
</feature>
<evidence type="ECO:0000259" key="4">
    <source>
        <dbReference type="PROSITE" id="PS01124"/>
    </source>
</evidence>
<keyword evidence="3" id="KW-0804">Transcription</keyword>